<proteinExistence type="predicted"/>
<reference evidence="2 3" key="2">
    <citation type="journal article" date="2010" name="Nature">
        <title>Comparative genomics reveals mobile pathogenicity chromosomes in Fusarium.</title>
        <authorList>
            <person name="Ma L.J."/>
            <person name="van der Does H.C."/>
            <person name="Borkovich K.A."/>
            <person name="Coleman J.J."/>
            <person name="Daboussi M.J."/>
            <person name="Di Pietro A."/>
            <person name="Dufresne M."/>
            <person name="Freitag M."/>
            <person name="Grabherr M."/>
            <person name="Henrissat B."/>
            <person name="Houterman P.M."/>
            <person name="Kang S."/>
            <person name="Shim W.B."/>
            <person name="Woloshuk C."/>
            <person name="Xie X."/>
            <person name="Xu J.R."/>
            <person name="Antoniw J."/>
            <person name="Baker S.E."/>
            <person name="Bluhm B.H."/>
            <person name="Breakspear A."/>
            <person name="Brown D.W."/>
            <person name="Butchko R.A."/>
            <person name="Chapman S."/>
            <person name="Coulson R."/>
            <person name="Coutinho P.M."/>
            <person name="Danchin E.G."/>
            <person name="Diener A."/>
            <person name="Gale L.R."/>
            <person name="Gardiner D.M."/>
            <person name="Goff S."/>
            <person name="Hammond-Kosack K.E."/>
            <person name="Hilburn K."/>
            <person name="Hua-Van A."/>
            <person name="Jonkers W."/>
            <person name="Kazan K."/>
            <person name="Kodira C.D."/>
            <person name="Koehrsen M."/>
            <person name="Kumar L."/>
            <person name="Lee Y.H."/>
            <person name="Li L."/>
            <person name="Manners J.M."/>
            <person name="Miranda-Saavedra D."/>
            <person name="Mukherjee M."/>
            <person name="Park G."/>
            <person name="Park J."/>
            <person name="Park S.Y."/>
            <person name="Proctor R.H."/>
            <person name="Regev A."/>
            <person name="Ruiz-Roldan M.C."/>
            <person name="Sain D."/>
            <person name="Sakthikumar S."/>
            <person name="Sykes S."/>
            <person name="Schwartz D.C."/>
            <person name="Turgeon B.G."/>
            <person name="Wapinski I."/>
            <person name="Yoder O."/>
            <person name="Young S."/>
            <person name="Zeng Q."/>
            <person name="Zhou S."/>
            <person name="Galagan J."/>
            <person name="Cuomo C.A."/>
            <person name="Kistler H.C."/>
            <person name="Rep M."/>
        </authorList>
    </citation>
    <scope>GENOME REANNOTATION</scope>
    <source>
        <strain evidence="3">ATCC MYA-4620 / CBS 123657 / FGSC 9075 / NRRL 31084 / PH-1</strain>
        <strain evidence="2">PH-1 / ATCC MYA-4620 / FGSC 9075 / NRRL 31084</strain>
    </source>
</reference>
<name>A0A098DEE4_GIBZE</name>
<dbReference type="EMBL" id="HG970333">
    <property type="protein sequence ID" value="CEF77343.1"/>
    <property type="molecule type" value="Genomic_DNA"/>
</dbReference>
<organism evidence="1 3">
    <name type="scientific">Gibberella zeae (strain ATCC MYA-4620 / CBS 123657 / FGSC 9075 / NRRL 31084 / PH-1)</name>
    <name type="common">Wheat head blight fungus</name>
    <name type="synonym">Fusarium graminearum</name>
    <dbReference type="NCBI Taxonomy" id="229533"/>
    <lineage>
        <taxon>Eukaryota</taxon>
        <taxon>Fungi</taxon>
        <taxon>Dikarya</taxon>
        <taxon>Ascomycota</taxon>
        <taxon>Pezizomycotina</taxon>
        <taxon>Sordariomycetes</taxon>
        <taxon>Hypocreomycetidae</taxon>
        <taxon>Hypocreales</taxon>
        <taxon>Nectriaceae</taxon>
        <taxon>Fusarium</taxon>
    </lineage>
</organism>
<evidence type="ECO:0000313" key="2">
    <source>
        <dbReference type="EnsemblFungi" id="CEF77343"/>
    </source>
</evidence>
<sequence length="80" mass="9253">MWHLDQRNIDHVSYQNDLFGNLGKRLTKDSASLLTVWLGVRGMDRLVPAGNITKHISDRWRYGKDHFDHRKIGRPSSLGP</sequence>
<keyword evidence="3" id="KW-1185">Reference proteome</keyword>
<dbReference type="VEuPathDB" id="FungiDB:FGRAMPH1_01G11081"/>
<reference evidence="2 3" key="1">
    <citation type="journal article" date="2007" name="Science">
        <title>The Fusarium graminearum genome reveals a link between localized polymorphism and pathogen specialization.</title>
        <authorList>
            <person name="Cuomo C.A."/>
            <person name="Gueldener U."/>
            <person name="Xu J.-R."/>
            <person name="Trail F."/>
            <person name="Turgeon B.G."/>
            <person name="Di Pietro A."/>
            <person name="Walton J.D."/>
            <person name="Ma L.-J."/>
            <person name="Baker S.E."/>
            <person name="Rep M."/>
            <person name="Adam G."/>
            <person name="Antoniw J."/>
            <person name="Baldwin T."/>
            <person name="Calvo S.E."/>
            <person name="Chang Y.-L."/>
            <person name="DeCaprio D."/>
            <person name="Gale L.R."/>
            <person name="Gnerre S."/>
            <person name="Goswami R.S."/>
            <person name="Hammond-Kosack K."/>
            <person name="Harris L.J."/>
            <person name="Hilburn K."/>
            <person name="Kennell J.C."/>
            <person name="Kroken S."/>
            <person name="Magnuson J.K."/>
            <person name="Mannhaupt G."/>
            <person name="Mauceli E.W."/>
            <person name="Mewes H.-W."/>
            <person name="Mitterbauer R."/>
            <person name="Muehlbauer G."/>
            <person name="Muensterkoetter M."/>
            <person name="Nelson D."/>
            <person name="O'Donnell K."/>
            <person name="Ouellet T."/>
            <person name="Qi W."/>
            <person name="Quesneville H."/>
            <person name="Roncero M.I.G."/>
            <person name="Seong K.-Y."/>
            <person name="Tetko I.V."/>
            <person name="Urban M."/>
            <person name="Waalwijk C."/>
            <person name="Ward T.J."/>
            <person name="Yao J."/>
            <person name="Birren B.W."/>
            <person name="Kistler H.C."/>
        </authorList>
    </citation>
    <scope>NUCLEOTIDE SEQUENCE [LARGE SCALE GENOMIC DNA]</scope>
    <source>
        <strain evidence="3">ATCC MYA-4620 / CBS 123657 / FGSC 9075 / NRRL 31084 / PH-1</strain>
        <strain evidence="2">PH-1 / ATCC MYA-4620 / FGSC 9075 / NRRL 31084</strain>
    </source>
</reference>
<reference evidence="2" key="4">
    <citation type="submission" date="2017-01" db="UniProtKB">
        <authorList>
            <consortium name="EnsemblFungi"/>
        </authorList>
    </citation>
    <scope>IDENTIFICATION</scope>
    <source>
        <strain evidence="2">PH-1 / ATCC MYA-4620 / FGSC 9075 / NRRL 31084</strain>
    </source>
</reference>
<dbReference type="AlphaFoldDB" id="A0A098DEE4"/>
<evidence type="ECO:0000313" key="3">
    <source>
        <dbReference type="Proteomes" id="UP000070720"/>
    </source>
</evidence>
<reference evidence="1 3" key="3">
    <citation type="journal article" date="2015" name="BMC Genomics">
        <title>The completed genome sequence of the pathogenic ascomycete fungus Fusarium graminearum.</title>
        <authorList>
            <person name="King R."/>
            <person name="Urban M."/>
            <person name="Hammond-Kosack M.C."/>
            <person name="Hassani-Pak K."/>
            <person name="Hammond-Kosack K.E."/>
        </authorList>
    </citation>
    <scope>NUCLEOTIDE SEQUENCE [LARGE SCALE GENOMIC DNA]</scope>
    <source>
        <strain evidence="3">ATCC MYA-4620 / CBS 123657 / FGSC 9075 / NRRL 31084 / PH-1</strain>
        <strain evidence="1">PH-1</strain>
    </source>
</reference>
<dbReference type="Proteomes" id="UP000070720">
    <property type="component" value="Chromosome 2"/>
</dbReference>
<evidence type="ECO:0000313" key="1">
    <source>
        <dbReference type="EMBL" id="CEF77343.1"/>
    </source>
</evidence>
<protein>
    <submittedName>
        <fullName evidence="1">Chromosome 2, complete genome</fullName>
    </submittedName>
</protein>
<gene>
    <name evidence="1" type="ORF">FGRAMPH1_01T11081</name>
</gene>
<accession>A0A098DEE4</accession>
<accession>A0A0E0S1G8</accession>
<dbReference type="EnsemblFungi" id="CEF77343">
    <property type="protein sequence ID" value="CEF77343"/>
    <property type="gene ID" value="FGRRES_15524"/>
</dbReference>
<dbReference type="InParanoid" id="A0A098DEE4"/>